<dbReference type="GO" id="GO:0047238">
    <property type="term" value="F:glucuronosyl-N-acetylgalactosaminyl-proteoglycan 4-beta-N-acetylgalactosaminyltransferase activity"/>
    <property type="evidence" value="ECO:0007669"/>
    <property type="project" value="TreeGrafter"/>
</dbReference>
<evidence type="ECO:0008006" key="3">
    <source>
        <dbReference type="Google" id="ProtNLM"/>
    </source>
</evidence>
<feature type="compositionally biased region" description="Low complexity" evidence="1">
    <location>
        <begin position="51"/>
        <end position="60"/>
    </location>
</feature>
<proteinExistence type="predicted"/>
<dbReference type="OMA" id="HELYTTH"/>
<dbReference type="InterPro" id="IPR051227">
    <property type="entry name" value="CS_glycosyltransferase"/>
</dbReference>
<dbReference type="PANTHER" id="PTHR12369">
    <property type="entry name" value="CHONDROITIN SYNTHASE"/>
    <property type="match status" value="1"/>
</dbReference>
<dbReference type="PANTHER" id="PTHR12369:SF40">
    <property type="entry name" value="CHONDROITIN SULFATE SYNTHASE 3"/>
    <property type="match status" value="1"/>
</dbReference>
<evidence type="ECO:0000256" key="1">
    <source>
        <dbReference type="SAM" id="MobiDB-lite"/>
    </source>
</evidence>
<feature type="region of interest" description="Disordered" evidence="1">
    <location>
        <begin position="46"/>
        <end position="163"/>
    </location>
</feature>
<accession>A0A8C4MHY1</accession>
<reference evidence="2" key="1">
    <citation type="submission" date="2023-03" db="UniProtKB">
        <authorList>
            <consortium name="Ensembl"/>
        </authorList>
    </citation>
    <scope>IDENTIFICATION</scope>
</reference>
<dbReference type="Ensembl" id="ENSEAST00005024759.1">
    <property type="protein sequence ID" value="ENSEASP00005022819.1"/>
    <property type="gene ID" value="ENSEASG00005015553.1"/>
</dbReference>
<name>A0A8C4MHY1_EQUAS</name>
<evidence type="ECO:0000313" key="2">
    <source>
        <dbReference type="Ensembl" id="ENSEASP00005022819.1"/>
    </source>
</evidence>
<feature type="compositionally biased region" description="Pro residues" evidence="1">
    <location>
        <begin position="61"/>
        <end position="75"/>
    </location>
</feature>
<dbReference type="AlphaFoldDB" id="A0A8C4MHY1"/>
<protein>
    <recommendedName>
        <fullName evidence="3">Hexosyltransferase</fullName>
    </recommendedName>
</protein>
<sequence>MAVRSRRPWMSVALGLVLGFTAASWLIAPRVAELSERKRRGSSLCSYYGRSAAGPGAQQPLPQPQPRPEQSPPPARLELLGPQLPEAAPGETSFRSSPWQQPPPLQQRRRGREPEGATGLPGAPVAEGEPEEEDGGAAGQRRGGRPGSSHNGSGDGGAAAQSSRPRDFLYVGVMTAQKYLGSRALAVQRTWARFIPGRVEFFSSQQSPNAGLGQPLPPLPVIALPGVDDSYPPQKKSFMMIKYMHDHYLDKYEWFMRADDDVYIKGDLPAPAVPPARLPNSFLCSQPQSLPSPFLLLCQHVLRAPAAPSPPPIHVPRVKQNMLR</sequence>
<organism evidence="2">
    <name type="scientific">Equus asinus asinus</name>
    <dbReference type="NCBI Taxonomy" id="83772"/>
    <lineage>
        <taxon>Eukaryota</taxon>
        <taxon>Metazoa</taxon>
        <taxon>Chordata</taxon>
        <taxon>Craniata</taxon>
        <taxon>Vertebrata</taxon>
        <taxon>Euteleostomi</taxon>
        <taxon>Mammalia</taxon>
        <taxon>Eutheria</taxon>
        <taxon>Laurasiatheria</taxon>
        <taxon>Perissodactyla</taxon>
        <taxon>Equidae</taxon>
        <taxon>Equus</taxon>
    </lineage>
</organism>
<dbReference type="Gene3D" id="3.90.550.50">
    <property type="match status" value="1"/>
</dbReference>